<evidence type="ECO:0000256" key="11">
    <source>
        <dbReference type="ARBA" id="ARBA00023004"/>
    </source>
</evidence>
<dbReference type="GO" id="GO:0019843">
    <property type="term" value="F:rRNA binding"/>
    <property type="evidence" value="ECO:0007669"/>
    <property type="project" value="UniProtKB-UniRule"/>
</dbReference>
<evidence type="ECO:0000256" key="2">
    <source>
        <dbReference type="ARBA" id="ARBA00007544"/>
    </source>
</evidence>
<keyword evidence="11 14" id="KW-0408">Iron</keyword>
<dbReference type="InterPro" id="IPR013785">
    <property type="entry name" value="Aldolase_TIM"/>
</dbReference>
<comment type="similarity">
    <text evidence="2 14">Belongs to the radical SAM superfamily. RlmN family.</text>
</comment>
<dbReference type="PIRSF" id="PIRSF006004">
    <property type="entry name" value="CHP00048"/>
    <property type="match status" value="1"/>
</dbReference>
<dbReference type="Pfam" id="PF04055">
    <property type="entry name" value="Radical_SAM"/>
    <property type="match status" value="1"/>
</dbReference>
<dbReference type="InterPro" id="IPR027492">
    <property type="entry name" value="RNA_MTrfase_RlmN"/>
</dbReference>
<dbReference type="GO" id="GO:0002935">
    <property type="term" value="F:tRNA (adenine(37)-C2)-methyltransferase activity"/>
    <property type="evidence" value="ECO:0007669"/>
    <property type="project" value="UniProtKB-UniRule"/>
</dbReference>
<comment type="catalytic activity">
    <reaction evidence="14">
        <text>adenosine(37) in tRNA + 2 reduced [2Fe-2S]-[ferredoxin] + 2 S-adenosyl-L-methionine = 2-methyladenosine(37) in tRNA + 5'-deoxyadenosine + L-methionine + 2 oxidized [2Fe-2S]-[ferredoxin] + S-adenosyl-L-homocysteine</text>
        <dbReference type="Rhea" id="RHEA:43332"/>
        <dbReference type="Rhea" id="RHEA-COMP:10000"/>
        <dbReference type="Rhea" id="RHEA-COMP:10001"/>
        <dbReference type="Rhea" id="RHEA-COMP:10162"/>
        <dbReference type="Rhea" id="RHEA-COMP:10485"/>
        <dbReference type="ChEBI" id="CHEBI:17319"/>
        <dbReference type="ChEBI" id="CHEBI:33737"/>
        <dbReference type="ChEBI" id="CHEBI:33738"/>
        <dbReference type="ChEBI" id="CHEBI:57844"/>
        <dbReference type="ChEBI" id="CHEBI:57856"/>
        <dbReference type="ChEBI" id="CHEBI:59789"/>
        <dbReference type="ChEBI" id="CHEBI:74411"/>
        <dbReference type="ChEBI" id="CHEBI:74497"/>
        <dbReference type="EC" id="2.1.1.192"/>
    </reaction>
</comment>
<feature type="binding site" evidence="14">
    <location>
        <begin position="177"/>
        <end position="178"/>
    </location>
    <ligand>
        <name>S-adenosyl-L-methionine</name>
        <dbReference type="ChEBI" id="CHEBI:59789"/>
    </ligand>
</feature>
<accession>L8XV37</accession>
<feature type="active site" description="Proton acceptor" evidence="14">
    <location>
        <position position="99"/>
    </location>
</feature>
<dbReference type="SFLD" id="SFLDG01062">
    <property type="entry name" value="methyltransferase_(Class_A)"/>
    <property type="match status" value="1"/>
</dbReference>
<evidence type="ECO:0000256" key="12">
    <source>
        <dbReference type="ARBA" id="ARBA00023014"/>
    </source>
</evidence>
<dbReference type="GO" id="GO:0005737">
    <property type="term" value="C:cytoplasm"/>
    <property type="evidence" value="ECO:0007669"/>
    <property type="project" value="UniProtKB-SubCell"/>
</dbReference>
<keyword evidence="5 14" id="KW-0698">rRNA processing</keyword>
<comment type="miscellaneous">
    <text evidence="14">Reaction proceeds by a ping-pong mechanism involving intermediate methylation of a conserved cysteine residue.</text>
</comment>
<keyword evidence="13 14" id="KW-1015">Disulfide bond</keyword>
<proteinExistence type="inferred from homology"/>
<dbReference type="GO" id="GO:0000049">
    <property type="term" value="F:tRNA binding"/>
    <property type="evidence" value="ECO:0007669"/>
    <property type="project" value="UniProtKB-UniRule"/>
</dbReference>
<dbReference type="PANTHER" id="PTHR30544:SF5">
    <property type="entry name" value="RADICAL SAM CORE DOMAIN-CONTAINING PROTEIN"/>
    <property type="match status" value="1"/>
</dbReference>
<dbReference type="GO" id="GO:0070040">
    <property type="term" value="F:rRNA (adenine(2503)-C2-)-methyltransferase activity"/>
    <property type="evidence" value="ECO:0007669"/>
    <property type="project" value="UniProtKB-UniRule"/>
</dbReference>
<dbReference type="GO" id="GO:0070475">
    <property type="term" value="P:rRNA base methylation"/>
    <property type="evidence" value="ECO:0007669"/>
    <property type="project" value="UniProtKB-UniRule"/>
</dbReference>
<comment type="subcellular location">
    <subcellularLocation>
        <location evidence="1 14">Cytoplasm</location>
    </subcellularLocation>
</comment>
<feature type="binding site" evidence="14">
    <location>
        <position position="123"/>
    </location>
    <ligand>
        <name>[4Fe-4S] cluster</name>
        <dbReference type="ChEBI" id="CHEBI:49883"/>
        <note>4Fe-4S-S-AdoMet</note>
    </ligand>
</feature>
<evidence type="ECO:0000259" key="15">
    <source>
        <dbReference type="PROSITE" id="PS51918"/>
    </source>
</evidence>
<feature type="binding site" evidence="14">
    <location>
        <position position="309"/>
    </location>
    <ligand>
        <name>S-adenosyl-L-methionine</name>
        <dbReference type="ChEBI" id="CHEBI:59789"/>
    </ligand>
</feature>
<keyword evidence="6 14" id="KW-0489">Methyltransferase</keyword>
<comment type="catalytic activity">
    <reaction evidence="14">
        <text>adenosine(2503) in 23S rRNA + 2 reduced [2Fe-2S]-[ferredoxin] + 2 S-adenosyl-L-methionine = 2-methyladenosine(2503) in 23S rRNA + 5'-deoxyadenosine + L-methionine + 2 oxidized [2Fe-2S]-[ferredoxin] + S-adenosyl-L-homocysteine</text>
        <dbReference type="Rhea" id="RHEA:42916"/>
        <dbReference type="Rhea" id="RHEA-COMP:10000"/>
        <dbReference type="Rhea" id="RHEA-COMP:10001"/>
        <dbReference type="Rhea" id="RHEA-COMP:10152"/>
        <dbReference type="Rhea" id="RHEA-COMP:10282"/>
        <dbReference type="ChEBI" id="CHEBI:17319"/>
        <dbReference type="ChEBI" id="CHEBI:33737"/>
        <dbReference type="ChEBI" id="CHEBI:33738"/>
        <dbReference type="ChEBI" id="CHEBI:57844"/>
        <dbReference type="ChEBI" id="CHEBI:57856"/>
        <dbReference type="ChEBI" id="CHEBI:59789"/>
        <dbReference type="ChEBI" id="CHEBI:74411"/>
        <dbReference type="ChEBI" id="CHEBI:74497"/>
        <dbReference type="EC" id="2.1.1.192"/>
    </reaction>
</comment>
<feature type="active site" description="S-methylcysteine intermediate" evidence="14">
    <location>
        <position position="352"/>
    </location>
</feature>
<dbReference type="HOGENOM" id="CLU_029101_0_0_6"/>
<feature type="binding site" evidence="14">
    <location>
        <position position="209"/>
    </location>
    <ligand>
        <name>S-adenosyl-L-methionine</name>
        <dbReference type="ChEBI" id="CHEBI:59789"/>
    </ligand>
</feature>
<keyword evidence="4 14" id="KW-0963">Cytoplasm</keyword>
<keyword evidence="7 14" id="KW-0808">Transferase</keyword>
<feature type="binding site" evidence="14">
    <location>
        <position position="119"/>
    </location>
    <ligand>
        <name>[4Fe-4S] cluster</name>
        <dbReference type="ChEBI" id="CHEBI:49883"/>
        <note>4Fe-4S-S-AdoMet</note>
    </ligand>
</feature>
<organism evidence="16 17">
    <name type="scientific">Wohlfahrtiimonas chitiniclastica SH04</name>
    <dbReference type="NCBI Taxonomy" id="1261130"/>
    <lineage>
        <taxon>Bacteria</taxon>
        <taxon>Pseudomonadati</taxon>
        <taxon>Pseudomonadota</taxon>
        <taxon>Gammaproteobacteria</taxon>
        <taxon>Cardiobacteriales</taxon>
        <taxon>Ignatzschineriaceae</taxon>
        <taxon>Wohlfahrtiimonas</taxon>
    </lineage>
</organism>
<dbReference type="InterPro" id="IPR007197">
    <property type="entry name" value="rSAM"/>
</dbReference>
<evidence type="ECO:0000256" key="9">
    <source>
        <dbReference type="ARBA" id="ARBA00022694"/>
    </source>
</evidence>
<evidence type="ECO:0000256" key="7">
    <source>
        <dbReference type="ARBA" id="ARBA00022679"/>
    </source>
</evidence>
<evidence type="ECO:0000256" key="1">
    <source>
        <dbReference type="ARBA" id="ARBA00004496"/>
    </source>
</evidence>
<dbReference type="GO" id="GO:0046872">
    <property type="term" value="F:metal ion binding"/>
    <property type="evidence" value="ECO:0007669"/>
    <property type="project" value="UniProtKB-KW"/>
</dbReference>
<comment type="function">
    <text evidence="14">Specifically methylates position 2 of adenine 2503 in 23S rRNA and position 2 of adenine 37 in tRNAs. m2A2503 modification seems to play a crucial role in the proofreading step occurring at the peptidyl transferase center and thus would serve to optimize ribosomal fidelity.</text>
</comment>
<dbReference type="EC" id="2.1.1.192" evidence="14"/>
<reference evidence="16 17" key="1">
    <citation type="journal article" date="2013" name="Genome Announc.">
        <title>Complete Genome Sequence of Wohlfahrtiimonas chitiniclastica Strain SH04, Isolated from Chrysomya megacephala Collected from Pudong International Airport in China.</title>
        <authorList>
            <person name="Cao X.M."/>
            <person name="Chen T."/>
            <person name="Xu L.Z."/>
            <person name="Yao L.S."/>
            <person name="Qi J."/>
            <person name="Zhang X.L."/>
            <person name="Yan Q.L."/>
            <person name="Deng Y.H."/>
            <person name="Guo T.Y."/>
            <person name="Wang J."/>
            <person name="Hu K.X."/>
            <person name="Xu B.L."/>
        </authorList>
    </citation>
    <scope>NUCLEOTIDE SEQUENCE [LARGE SCALE GENOMIC DNA]</scope>
    <source>
        <strain evidence="16 17">SH04</strain>
    </source>
</reference>
<protein>
    <recommendedName>
        <fullName evidence="14">Dual-specificity RNA methyltransferase RlmN</fullName>
        <ecNumber evidence="14">2.1.1.192</ecNumber>
    </recommendedName>
    <alternativeName>
        <fullName evidence="14">23S rRNA (adenine(2503)-C(2))-methyltransferase</fullName>
    </alternativeName>
    <alternativeName>
        <fullName evidence="14">23S rRNA m2A2503 methyltransferase</fullName>
    </alternativeName>
    <alternativeName>
        <fullName evidence="14">Ribosomal RNA large subunit methyltransferase N</fullName>
    </alternativeName>
    <alternativeName>
        <fullName evidence="14">tRNA (adenine(37)-C(2))-methyltransferase</fullName>
    </alternativeName>
    <alternativeName>
        <fullName evidence="14">tRNA m2A37 methyltransferase</fullName>
    </alternativeName>
</protein>
<dbReference type="Pfam" id="PF21016">
    <property type="entry name" value="RlmN_N"/>
    <property type="match status" value="1"/>
</dbReference>
<dbReference type="CDD" id="cd01335">
    <property type="entry name" value="Radical_SAM"/>
    <property type="match status" value="1"/>
</dbReference>
<dbReference type="EMBL" id="AOBV01000007">
    <property type="protein sequence ID" value="ELV07898.1"/>
    <property type="molecule type" value="Genomic_DNA"/>
</dbReference>
<evidence type="ECO:0000256" key="5">
    <source>
        <dbReference type="ARBA" id="ARBA00022552"/>
    </source>
</evidence>
<keyword evidence="10 14" id="KW-0479">Metal-binding</keyword>
<evidence type="ECO:0000256" key="14">
    <source>
        <dbReference type="HAMAP-Rule" id="MF_01849"/>
    </source>
</evidence>
<evidence type="ECO:0000256" key="8">
    <source>
        <dbReference type="ARBA" id="ARBA00022691"/>
    </source>
</evidence>
<dbReference type="HAMAP" id="MF_01849">
    <property type="entry name" value="RNA_methyltr_RlmN"/>
    <property type="match status" value="1"/>
</dbReference>
<comment type="caution">
    <text evidence="14">Lacks conserved residue(s) required for the propagation of feature annotation.</text>
</comment>
<feature type="binding site" evidence="14">
    <location>
        <position position="126"/>
    </location>
    <ligand>
        <name>[4Fe-4S] cluster</name>
        <dbReference type="ChEBI" id="CHEBI:49883"/>
        <note>4Fe-4S-S-AdoMet</note>
    </ligand>
</feature>
<comment type="cofactor">
    <cofactor evidence="14">
        <name>[4Fe-4S] cluster</name>
        <dbReference type="ChEBI" id="CHEBI:49883"/>
    </cofactor>
    <text evidence="14">Binds 1 [4Fe-4S] cluster. The cluster is coordinated with 3 cysteines and an exchangeable S-adenosyl-L-methionine.</text>
</comment>
<evidence type="ECO:0000313" key="17">
    <source>
        <dbReference type="Proteomes" id="UP000011617"/>
    </source>
</evidence>
<dbReference type="AlphaFoldDB" id="L8XV37"/>
<comment type="caution">
    <text evidence="16">The sequence shown here is derived from an EMBL/GenBank/DDBJ whole genome shotgun (WGS) entry which is preliminary data.</text>
</comment>
<keyword evidence="9 14" id="KW-0819">tRNA processing</keyword>
<dbReference type="SUPFAM" id="SSF102114">
    <property type="entry name" value="Radical SAM enzymes"/>
    <property type="match status" value="1"/>
</dbReference>
<dbReference type="Gene3D" id="3.20.20.70">
    <property type="entry name" value="Aldolase class I"/>
    <property type="match status" value="1"/>
</dbReference>
<dbReference type="InterPro" id="IPR004383">
    <property type="entry name" value="rRNA_lsu_MTrfase_RlmN/Cfr"/>
</dbReference>
<dbReference type="InterPro" id="IPR040072">
    <property type="entry name" value="Methyltransferase_A"/>
</dbReference>
<keyword evidence="12 14" id="KW-0411">Iron-sulfur</keyword>
<evidence type="ECO:0000256" key="6">
    <source>
        <dbReference type="ARBA" id="ARBA00022603"/>
    </source>
</evidence>
<dbReference type="GO" id="GO:0051539">
    <property type="term" value="F:4 iron, 4 sulfur cluster binding"/>
    <property type="evidence" value="ECO:0007669"/>
    <property type="project" value="UniProtKB-UniRule"/>
</dbReference>
<keyword evidence="3 14" id="KW-0004">4Fe-4S</keyword>
<name>L8XV37_9GAMM</name>
<evidence type="ECO:0000256" key="4">
    <source>
        <dbReference type="ARBA" id="ARBA00022490"/>
    </source>
</evidence>
<sequence length="371" mass="41794">MKQVVSKEVEKNLYGLTYPAMLELCEEIGEKPYRAMQIMKWVYHKGASSIDDMTDISKKTREKLKSRLVLELPKVLLDKPSNDGTHKWLIQLESGNAIEMVFIPEDDRGTLCVSSQVGCALECSFCSTARQGFNRNLSTAEIVGQVMLAKRLLGEYEGDVQQSQNRRVTNVVLMGMGEPLLNFTNVTQAIDIMLNDYGFGLSKRRVTLSTSGVVPALYRLKEVSDVSLAISLHAPYDTLRNELVPINKKYPLAELLEACKAYITESSAYRKITWEYVMLKDVNDREEDAFALAKLIKDIPGKVNLIPFNPFPNSGYECSSMNRINRFREILQRQGVVTTVRKTRGEDIDAACGQLAGRVNDRTKRTKTTNS</sequence>
<feature type="binding site" evidence="14">
    <location>
        <begin position="231"/>
        <end position="233"/>
    </location>
    <ligand>
        <name>S-adenosyl-L-methionine</name>
        <dbReference type="ChEBI" id="CHEBI:59789"/>
    </ligand>
</feature>
<dbReference type="GO" id="GO:0030488">
    <property type="term" value="P:tRNA methylation"/>
    <property type="evidence" value="ECO:0007669"/>
    <property type="project" value="UniProtKB-UniRule"/>
</dbReference>
<gene>
    <name evidence="14" type="primary">rlmN</name>
    <name evidence="16" type="ORF">F387_00627</name>
</gene>
<dbReference type="NCBIfam" id="TIGR00048">
    <property type="entry name" value="rRNA_mod_RlmN"/>
    <property type="match status" value="1"/>
</dbReference>
<dbReference type="SFLD" id="SFLDF00275">
    <property type="entry name" value="adenosine_C2_methyltransferase"/>
    <property type="match status" value="1"/>
</dbReference>
<evidence type="ECO:0000256" key="13">
    <source>
        <dbReference type="ARBA" id="ARBA00023157"/>
    </source>
</evidence>
<dbReference type="SFLD" id="SFLDS00029">
    <property type="entry name" value="Radical_SAM"/>
    <property type="match status" value="1"/>
</dbReference>
<dbReference type="FunFam" id="3.20.20.70:FF:000008">
    <property type="entry name" value="Dual-specificity RNA methyltransferase RlmN"/>
    <property type="match status" value="1"/>
</dbReference>
<dbReference type="PROSITE" id="PS51918">
    <property type="entry name" value="RADICAL_SAM"/>
    <property type="match status" value="1"/>
</dbReference>
<dbReference type="Gene3D" id="1.10.150.530">
    <property type="match status" value="1"/>
</dbReference>
<keyword evidence="8 14" id="KW-0949">S-adenosyl-L-methionine</keyword>
<evidence type="ECO:0000256" key="3">
    <source>
        <dbReference type="ARBA" id="ARBA00022485"/>
    </source>
</evidence>
<dbReference type="InterPro" id="IPR048641">
    <property type="entry name" value="RlmN_N"/>
</dbReference>
<evidence type="ECO:0000256" key="10">
    <source>
        <dbReference type="ARBA" id="ARBA00022723"/>
    </source>
</evidence>
<dbReference type="InterPro" id="IPR058240">
    <property type="entry name" value="rSAM_sf"/>
</dbReference>
<keyword evidence="17" id="KW-1185">Reference proteome</keyword>
<evidence type="ECO:0000313" key="16">
    <source>
        <dbReference type="EMBL" id="ELV07898.1"/>
    </source>
</evidence>
<dbReference type="PANTHER" id="PTHR30544">
    <property type="entry name" value="23S RRNA METHYLTRANSFERASE"/>
    <property type="match status" value="1"/>
</dbReference>
<dbReference type="PATRIC" id="fig|1261130.3.peg.1051"/>
<dbReference type="Proteomes" id="UP000011617">
    <property type="component" value="Unassembled WGS sequence"/>
</dbReference>
<feature type="domain" description="Radical SAM core" evidence="15">
    <location>
        <begin position="105"/>
        <end position="347"/>
    </location>
</feature>